<organism evidence="1 2">
    <name type="scientific">Raineya orbicola</name>
    <dbReference type="NCBI Taxonomy" id="2016530"/>
    <lineage>
        <taxon>Bacteria</taxon>
        <taxon>Pseudomonadati</taxon>
        <taxon>Bacteroidota</taxon>
        <taxon>Cytophagia</taxon>
        <taxon>Cytophagales</taxon>
        <taxon>Raineyaceae</taxon>
        <taxon>Raineya</taxon>
    </lineage>
</organism>
<sequence>MRKDIEFPTVEGVQIAIARKKNGSQEYEWFAYLINTNETDLQNVIITCRGYGEINGEKRNTSTIRYYFEVVPAISHCLIEPISPEVFALNSEYWISYYIDNQIFDKQFVFAPEHITEANYKYIKQIDLEGILQ</sequence>
<comment type="caution">
    <text evidence="1">The sequence shown here is derived from an EMBL/GenBank/DDBJ whole genome shotgun (WGS) entry which is preliminary data.</text>
</comment>
<proteinExistence type="predicted"/>
<name>A0A2N3IK24_9BACT</name>
<keyword evidence="2" id="KW-1185">Reference proteome</keyword>
<protein>
    <submittedName>
        <fullName evidence="1">Uncharacterized protein</fullName>
    </submittedName>
</protein>
<dbReference type="Proteomes" id="UP000233387">
    <property type="component" value="Unassembled WGS sequence"/>
</dbReference>
<dbReference type="OrthoDB" id="953239at2"/>
<dbReference type="AlphaFoldDB" id="A0A2N3IK24"/>
<dbReference type="RefSeq" id="WP_101357500.1">
    <property type="nucleotide sequence ID" value="NZ_NKXO01000003.1"/>
</dbReference>
<evidence type="ECO:0000313" key="2">
    <source>
        <dbReference type="Proteomes" id="UP000233387"/>
    </source>
</evidence>
<accession>A0A2N3IK24</accession>
<evidence type="ECO:0000313" key="1">
    <source>
        <dbReference type="EMBL" id="PKQ70695.1"/>
    </source>
</evidence>
<gene>
    <name evidence="1" type="ORF">Rain11_0232</name>
</gene>
<dbReference type="EMBL" id="NKXO01000003">
    <property type="protein sequence ID" value="PKQ70695.1"/>
    <property type="molecule type" value="Genomic_DNA"/>
</dbReference>
<reference evidence="1 2" key="1">
    <citation type="submission" date="2017-06" db="EMBL/GenBank/DDBJ databases">
        <title>Raineya orbicola gen. nov., sp. nov. a slightly thermophilic bacterium of the phylum Bacteroidetes and the description of Raineyaceae fam. nov.</title>
        <authorList>
            <person name="Albuquerque L."/>
            <person name="Polonia A.R.M."/>
            <person name="Barroso C."/>
            <person name="Froufe H.J.C."/>
            <person name="Lage O."/>
            <person name="Lobo-Da-Cunha A."/>
            <person name="Egas C."/>
            <person name="Da Costa M.S."/>
        </authorList>
    </citation>
    <scope>NUCLEOTIDE SEQUENCE [LARGE SCALE GENOMIC DNA]</scope>
    <source>
        <strain evidence="1 2">SPSPC-11</strain>
    </source>
</reference>